<dbReference type="EMBL" id="SMSJ01000076">
    <property type="protein sequence ID" value="TDH59204.1"/>
    <property type="molecule type" value="Genomic_DNA"/>
</dbReference>
<evidence type="ECO:0000313" key="9">
    <source>
        <dbReference type="Proteomes" id="UP000295096"/>
    </source>
</evidence>
<dbReference type="Pfam" id="PF02618">
    <property type="entry name" value="YceG"/>
    <property type="match status" value="1"/>
</dbReference>
<dbReference type="Proteomes" id="UP000295096">
    <property type="component" value="Unassembled WGS sequence"/>
</dbReference>
<keyword evidence="3 7" id="KW-1133">Transmembrane helix</keyword>
<comment type="function">
    <text evidence="7">Functions as a peptidoglycan terminase that cleaves nascent peptidoglycan strands endolytically to terminate their elongation.</text>
</comment>
<feature type="site" description="Important for catalytic activity" evidence="7">
    <location>
        <position position="197"/>
    </location>
</feature>
<name>A0A4R5Q8D2_9PROT</name>
<keyword evidence="4 7" id="KW-0472">Membrane</keyword>
<gene>
    <name evidence="7 8" type="primary">mltG</name>
    <name evidence="8" type="ORF">E2C06_28650</name>
</gene>
<accession>A0A4R5Q8D2</accession>
<dbReference type="Gene3D" id="3.30.1490.480">
    <property type="entry name" value="Endolytic murein transglycosylase"/>
    <property type="match status" value="1"/>
</dbReference>
<dbReference type="GO" id="GO:0009252">
    <property type="term" value="P:peptidoglycan biosynthetic process"/>
    <property type="evidence" value="ECO:0007669"/>
    <property type="project" value="UniProtKB-UniRule"/>
</dbReference>
<evidence type="ECO:0000256" key="1">
    <source>
        <dbReference type="ARBA" id="ARBA00022475"/>
    </source>
</evidence>
<reference evidence="8 9" key="1">
    <citation type="journal article" date="2016" name="J. Microbiol.">
        <title>Dankookia rubra gen. nov., sp. nov., an alphaproteobacterium isolated from sediment of a shallow stream.</title>
        <authorList>
            <person name="Kim W.H."/>
            <person name="Kim D.H."/>
            <person name="Kang K."/>
            <person name="Ahn T.Y."/>
        </authorList>
    </citation>
    <scope>NUCLEOTIDE SEQUENCE [LARGE SCALE GENOMIC DNA]</scope>
    <source>
        <strain evidence="8 9">JCM30602</strain>
    </source>
</reference>
<dbReference type="AlphaFoldDB" id="A0A4R5Q8D2"/>
<dbReference type="InterPro" id="IPR003770">
    <property type="entry name" value="MLTG-like"/>
</dbReference>
<evidence type="ECO:0000256" key="3">
    <source>
        <dbReference type="ARBA" id="ARBA00022989"/>
    </source>
</evidence>
<organism evidence="8 9">
    <name type="scientific">Dankookia rubra</name>
    <dbReference type="NCBI Taxonomy" id="1442381"/>
    <lineage>
        <taxon>Bacteria</taxon>
        <taxon>Pseudomonadati</taxon>
        <taxon>Pseudomonadota</taxon>
        <taxon>Alphaproteobacteria</taxon>
        <taxon>Acetobacterales</taxon>
        <taxon>Roseomonadaceae</taxon>
        <taxon>Dankookia</taxon>
    </lineage>
</organism>
<evidence type="ECO:0000256" key="4">
    <source>
        <dbReference type="ARBA" id="ARBA00023136"/>
    </source>
</evidence>
<keyword evidence="5 7" id="KW-0456">Lyase</keyword>
<evidence type="ECO:0000256" key="2">
    <source>
        <dbReference type="ARBA" id="ARBA00022692"/>
    </source>
</evidence>
<dbReference type="GO" id="GO:0071555">
    <property type="term" value="P:cell wall organization"/>
    <property type="evidence" value="ECO:0007669"/>
    <property type="project" value="UniProtKB-KW"/>
</dbReference>
<dbReference type="GO" id="GO:0005886">
    <property type="term" value="C:plasma membrane"/>
    <property type="evidence" value="ECO:0007669"/>
    <property type="project" value="UniProtKB-UniRule"/>
</dbReference>
<comment type="caution">
    <text evidence="8">The sequence shown here is derived from an EMBL/GenBank/DDBJ whole genome shotgun (WGS) entry which is preliminary data.</text>
</comment>
<dbReference type="PANTHER" id="PTHR30518">
    <property type="entry name" value="ENDOLYTIC MUREIN TRANSGLYCOSYLASE"/>
    <property type="match status" value="1"/>
</dbReference>
<keyword evidence="9" id="KW-1185">Reference proteome</keyword>
<evidence type="ECO:0000256" key="6">
    <source>
        <dbReference type="ARBA" id="ARBA00023316"/>
    </source>
</evidence>
<proteinExistence type="inferred from homology"/>
<evidence type="ECO:0000256" key="7">
    <source>
        <dbReference type="HAMAP-Rule" id="MF_02065"/>
    </source>
</evidence>
<keyword evidence="7" id="KW-0997">Cell inner membrane</keyword>
<dbReference type="OrthoDB" id="9814591at2"/>
<comment type="catalytic activity">
    <reaction evidence="7">
        <text>a peptidoglycan chain = a peptidoglycan chain with N-acetyl-1,6-anhydromuramyl-[peptide] at the reducing end + a peptidoglycan chain with N-acetylglucosamine at the non-reducing end.</text>
        <dbReference type="EC" id="4.2.2.29"/>
    </reaction>
</comment>
<dbReference type="EC" id="4.2.2.29" evidence="7"/>
<evidence type="ECO:0000313" key="8">
    <source>
        <dbReference type="EMBL" id="TDH59204.1"/>
    </source>
</evidence>
<comment type="similarity">
    <text evidence="7">Belongs to the transglycosylase MltG family.</text>
</comment>
<keyword evidence="2 7" id="KW-0812">Transmembrane</keyword>
<dbReference type="CDD" id="cd08010">
    <property type="entry name" value="MltG_like"/>
    <property type="match status" value="1"/>
</dbReference>
<dbReference type="HAMAP" id="MF_02065">
    <property type="entry name" value="MltG"/>
    <property type="match status" value="1"/>
</dbReference>
<keyword evidence="6 7" id="KW-0961">Cell wall biogenesis/degradation</keyword>
<dbReference type="GO" id="GO:0008932">
    <property type="term" value="F:lytic endotransglycosylase activity"/>
    <property type="evidence" value="ECO:0007669"/>
    <property type="project" value="UniProtKB-UniRule"/>
</dbReference>
<keyword evidence="1 7" id="KW-1003">Cell membrane</keyword>
<protein>
    <recommendedName>
        <fullName evidence="7">Endolytic murein transglycosylase</fullName>
        <ecNumber evidence="7">4.2.2.29</ecNumber>
    </recommendedName>
    <alternativeName>
        <fullName evidence="7">Peptidoglycan lytic transglycosylase</fullName>
    </alternativeName>
    <alternativeName>
        <fullName evidence="7">Peptidoglycan polymerization terminase</fullName>
    </alternativeName>
</protein>
<dbReference type="Gene3D" id="3.30.160.60">
    <property type="entry name" value="Classic Zinc Finger"/>
    <property type="match status" value="1"/>
</dbReference>
<evidence type="ECO:0000256" key="5">
    <source>
        <dbReference type="ARBA" id="ARBA00023239"/>
    </source>
</evidence>
<dbReference type="PANTHER" id="PTHR30518:SF2">
    <property type="entry name" value="ENDOLYTIC MUREIN TRANSGLYCOSYLASE"/>
    <property type="match status" value="1"/>
</dbReference>
<sequence length="327" mass="34690">MRRLGVAVLALAVLAGLAGWQALRLYRAPGPLAAAAQVVVPRGGTEVIAGTLQQAGVIADARTFAAAAWATRGEGPLRAAEFAFPPGASLAQVLEVLRAGRPVQRRLTIPEGLTARQIVAVLQETPGLTGEVTAPEEGAVLPETYAYQWGDDRAALLRRAEGAMLVALNTAWTERAEGLPLATPREALVLASIVERETALPEERPRIAAAFLNRLKRGMPLQSDPTVAYAAAAGGALDRPLSRADLDRDHPFNTYRIRGLPPGPIAAPGTASLRAVTRPAATEDLYFVADGSGGHAFARTLEEHNRNVARWREIERRRADGAAPAAR</sequence>
<dbReference type="NCBIfam" id="TIGR00247">
    <property type="entry name" value="endolytic transglycosylase MltG"/>
    <property type="match status" value="1"/>
</dbReference>